<name>A0A0L0MXH1_TOLOC</name>
<dbReference type="Proteomes" id="UP000036947">
    <property type="component" value="Unassembled WGS sequence"/>
</dbReference>
<dbReference type="AlphaFoldDB" id="A0A0L0MXH1"/>
<accession>A0A0L0MXH1</accession>
<sequence length="225" mass="25477">MSSQDKTASCGGRGTLEALREWEICVPTDLLERAETLLKSQEYASLYTTIPPPLPQPASLIHTYTHFQCVGLRAYFVLVPSDDIHIDCRPSIFQRSFNGLPYPRLIILIQSFLDAGDLLSLCDVVDGSNVSEEWGSENLDLEGDVDLEWIKRKNEAIKQSRMGKYAKGAPAGMIHVKCSERRALWESIVRTKGARRGWTQPEEIFSTRFRLHGSPDPWLEHRQCS</sequence>
<proteinExistence type="predicted"/>
<protein>
    <submittedName>
        <fullName evidence="1">Uncharacterized protein</fullName>
    </submittedName>
</protein>
<dbReference type="EMBL" id="LFRF01000056">
    <property type="protein sequence ID" value="KND86476.1"/>
    <property type="molecule type" value="Genomic_DNA"/>
</dbReference>
<reference evidence="1 2" key="1">
    <citation type="journal article" date="2015" name="BMC Genomics">
        <title>The genome of the truffle-parasite Tolypocladium ophioglossoides and the evolution of antifungal peptaibiotics.</title>
        <authorList>
            <person name="Quandt C.A."/>
            <person name="Bushley K.E."/>
            <person name="Spatafora J.W."/>
        </authorList>
    </citation>
    <scope>NUCLEOTIDE SEQUENCE [LARGE SCALE GENOMIC DNA]</scope>
    <source>
        <strain evidence="1 2">CBS 100239</strain>
    </source>
</reference>
<comment type="caution">
    <text evidence="1">The sequence shown here is derived from an EMBL/GenBank/DDBJ whole genome shotgun (WGS) entry which is preliminary data.</text>
</comment>
<evidence type="ECO:0000313" key="1">
    <source>
        <dbReference type="EMBL" id="KND86476.1"/>
    </source>
</evidence>
<dbReference type="OrthoDB" id="3259529at2759"/>
<keyword evidence="2" id="KW-1185">Reference proteome</keyword>
<gene>
    <name evidence="1" type="ORF">TOPH_08889</name>
</gene>
<evidence type="ECO:0000313" key="2">
    <source>
        <dbReference type="Proteomes" id="UP000036947"/>
    </source>
</evidence>
<organism evidence="1 2">
    <name type="scientific">Tolypocladium ophioglossoides (strain CBS 100239)</name>
    <name type="common">Snaketongue truffleclub</name>
    <name type="synonym">Elaphocordyceps ophioglossoides</name>
    <dbReference type="NCBI Taxonomy" id="1163406"/>
    <lineage>
        <taxon>Eukaryota</taxon>
        <taxon>Fungi</taxon>
        <taxon>Dikarya</taxon>
        <taxon>Ascomycota</taxon>
        <taxon>Pezizomycotina</taxon>
        <taxon>Sordariomycetes</taxon>
        <taxon>Hypocreomycetidae</taxon>
        <taxon>Hypocreales</taxon>
        <taxon>Ophiocordycipitaceae</taxon>
        <taxon>Tolypocladium</taxon>
    </lineage>
</organism>